<dbReference type="Pfam" id="PF20979">
    <property type="entry name" value="Arginosuc_syn_C"/>
    <property type="match status" value="1"/>
</dbReference>
<dbReference type="Proteomes" id="UP000195607">
    <property type="component" value="Chromosome I"/>
</dbReference>
<comment type="caution">
    <text evidence="9">Lacks conserved residue(s) required for the propagation of feature annotation.</text>
</comment>
<dbReference type="GO" id="GO:0005737">
    <property type="term" value="C:cytoplasm"/>
    <property type="evidence" value="ECO:0007669"/>
    <property type="project" value="UniProtKB-SubCell"/>
</dbReference>
<dbReference type="GO" id="GO:0000050">
    <property type="term" value="P:urea cycle"/>
    <property type="evidence" value="ECO:0007669"/>
    <property type="project" value="TreeGrafter"/>
</dbReference>
<dbReference type="GO" id="GO:0005524">
    <property type="term" value="F:ATP binding"/>
    <property type="evidence" value="ECO:0007669"/>
    <property type="project" value="UniProtKB-UniRule"/>
</dbReference>
<keyword evidence="7 9" id="KW-0547">Nucleotide-binding</keyword>
<organism evidence="12 15">
    <name type="scientific">Cuniculiplasma divulgatum</name>
    <dbReference type="NCBI Taxonomy" id="1673428"/>
    <lineage>
        <taxon>Archaea</taxon>
        <taxon>Methanobacteriati</taxon>
        <taxon>Thermoplasmatota</taxon>
        <taxon>Thermoplasmata</taxon>
        <taxon>Thermoplasmatales</taxon>
        <taxon>Cuniculiplasmataceae</taxon>
        <taxon>Cuniculiplasma</taxon>
    </lineage>
</organism>
<dbReference type="GO" id="GO:0000053">
    <property type="term" value="P:argininosuccinate metabolic process"/>
    <property type="evidence" value="ECO:0007669"/>
    <property type="project" value="TreeGrafter"/>
</dbReference>
<comment type="catalytic activity">
    <reaction evidence="9">
        <text>L-citrulline + L-aspartate + ATP = 2-(N(omega)-L-arginino)succinate + AMP + diphosphate + H(+)</text>
        <dbReference type="Rhea" id="RHEA:10932"/>
        <dbReference type="ChEBI" id="CHEBI:15378"/>
        <dbReference type="ChEBI" id="CHEBI:29991"/>
        <dbReference type="ChEBI" id="CHEBI:30616"/>
        <dbReference type="ChEBI" id="CHEBI:33019"/>
        <dbReference type="ChEBI" id="CHEBI:57472"/>
        <dbReference type="ChEBI" id="CHEBI:57743"/>
        <dbReference type="ChEBI" id="CHEBI:456215"/>
        <dbReference type="EC" id="6.3.4.5"/>
    </reaction>
</comment>
<feature type="binding site" evidence="9">
    <location>
        <position position="123"/>
    </location>
    <ligand>
        <name>L-aspartate</name>
        <dbReference type="ChEBI" id="CHEBI:29991"/>
    </ligand>
</feature>
<evidence type="ECO:0000256" key="6">
    <source>
        <dbReference type="ARBA" id="ARBA00022605"/>
    </source>
</evidence>
<feature type="binding site" evidence="9">
    <location>
        <position position="117"/>
    </location>
    <ligand>
        <name>ATP</name>
        <dbReference type="ChEBI" id="CHEBI:30616"/>
    </ligand>
</feature>
<feature type="binding site" evidence="9">
    <location>
        <position position="182"/>
    </location>
    <ligand>
        <name>L-citrulline</name>
        <dbReference type="ChEBI" id="CHEBI:57743"/>
    </ligand>
</feature>
<feature type="binding site" evidence="9">
    <location>
        <position position="92"/>
    </location>
    <ligand>
        <name>L-citrulline</name>
        <dbReference type="ChEBI" id="CHEBI:57743"/>
    </ligand>
</feature>
<keyword evidence="5 9" id="KW-0436">Ligase</keyword>
<proteinExistence type="inferred from homology"/>
<reference evidence="12 15" key="1">
    <citation type="submission" date="2016-04" db="EMBL/GenBank/DDBJ databases">
        <authorList>
            <person name="Evans L.H."/>
            <person name="Alamgir A."/>
            <person name="Owens N."/>
            <person name="Weber N.D."/>
            <person name="Virtaneva K."/>
            <person name="Barbian K."/>
            <person name="Babar A."/>
            <person name="Rosenke K."/>
        </authorList>
    </citation>
    <scope>NUCLEOTIDE SEQUENCE [LARGE SCALE GENOMIC DNA]</scope>
    <source>
        <strain evidence="12">S5</strain>
        <strain evidence="15">S5(T) (JCM 30642 \VKM B-2941)</strain>
    </source>
</reference>
<dbReference type="Gene3D" id="3.90.1260.10">
    <property type="entry name" value="Argininosuccinate synthetase, chain A, domain 2"/>
    <property type="match status" value="1"/>
</dbReference>
<keyword evidence="9" id="KW-0963">Cytoplasm</keyword>
<gene>
    <name evidence="9" type="primary">argG</name>
    <name evidence="13" type="ORF">CPM_0542</name>
    <name evidence="12" type="ORF">CSP5_0570</name>
</gene>
<evidence type="ECO:0000256" key="8">
    <source>
        <dbReference type="ARBA" id="ARBA00022840"/>
    </source>
</evidence>
<dbReference type="InterPro" id="IPR014729">
    <property type="entry name" value="Rossmann-like_a/b/a_fold"/>
</dbReference>
<evidence type="ECO:0000313" key="12">
    <source>
        <dbReference type="EMBL" id="SIM47621.1"/>
    </source>
</evidence>
<dbReference type="Gene3D" id="3.40.50.620">
    <property type="entry name" value="HUPs"/>
    <property type="match status" value="1"/>
</dbReference>
<keyword evidence="14" id="KW-1185">Reference proteome</keyword>
<keyword evidence="8 9" id="KW-0067">ATP-binding</keyword>
<dbReference type="GO" id="GO:0004055">
    <property type="term" value="F:argininosuccinate synthase activity"/>
    <property type="evidence" value="ECO:0007669"/>
    <property type="project" value="UniProtKB-UniRule"/>
</dbReference>
<dbReference type="PANTHER" id="PTHR11587">
    <property type="entry name" value="ARGININOSUCCINATE SYNTHASE"/>
    <property type="match status" value="1"/>
</dbReference>
<dbReference type="RefSeq" id="WP_021789887.1">
    <property type="nucleotide sequence ID" value="NZ_LT671858.1"/>
</dbReference>
<reference evidence="13" key="2">
    <citation type="submission" date="2016-06" db="EMBL/GenBank/DDBJ databases">
        <authorList>
            <person name="Olsen C.W."/>
            <person name="Carey S."/>
            <person name="Hinshaw L."/>
            <person name="Karasin A.I."/>
        </authorList>
    </citation>
    <scope>NUCLEOTIDE SEQUENCE [LARGE SCALE GENOMIC DNA]</scope>
    <source>
        <strain evidence="13">PM4</strain>
    </source>
</reference>
<sequence length="405" mass="45477">MKEKALLLYSGGLDTSVMIKWLQEQLNFDVVTLTLDVGQEKNDLERIAIKAKDLGAVKTITEDVTEKFSYDFVAQGIMNDGLYQDKYPLSTSLARPLMSMEAVKFAEQNECTTVVHGSTGKGNDQVRFEVSIKALNENLSVIAPVREMNMNRDEEIEYARMRNIEIPYGGKYSVDENLWGRSVEGSNIELINEGVPEDAYRWVLPIEKSAEKADVISITFNNGLPVKLNGKAMLLADLITELNYKAGQNGVGAIDLIEDRVVGIKSHEFYECPAAVTIINGHKYLESLVLNKRESQLKRVMDQQFAEMVYSGLWFDPAMEHIKKFQQSINLLVNGTVKLKLYKGNVIPMGVESSNSLYDVFMSTYGKNQTFDQSKAPGFIYVFGSQTITTSKVRKKQLDKIVIEG</sequence>
<comment type="subunit">
    <text evidence="2 9">Homotetramer.</text>
</comment>
<dbReference type="EMBL" id="LT671858">
    <property type="protein sequence ID" value="SIM47621.1"/>
    <property type="molecule type" value="Genomic_DNA"/>
</dbReference>
<dbReference type="InterPro" id="IPR024074">
    <property type="entry name" value="AS_cat/multimer_dom_body"/>
</dbReference>
<dbReference type="GO" id="GO:0006526">
    <property type="term" value="P:L-arginine biosynthetic process"/>
    <property type="evidence" value="ECO:0007669"/>
    <property type="project" value="UniProtKB-UniRule"/>
</dbReference>
<dbReference type="NCBIfam" id="NF001770">
    <property type="entry name" value="PRK00509.1"/>
    <property type="match status" value="1"/>
</dbReference>
<evidence type="ECO:0000313" key="15">
    <source>
        <dbReference type="Proteomes" id="UP000195607"/>
    </source>
</evidence>
<dbReference type="InterPro" id="IPR001518">
    <property type="entry name" value="Arginosuc_synth"/>
</dbReference>
<keyword evidence="6 9" id="KW-0028">Amino-acid biosynthesis</keyword>
<dbReference type="FunFam" id="3.90.1260.10:FF:000007">
    <property type="entry name" value="Argininosuccinate synthase"/>
    <property type="match status" value="1"/>
</dbReference>
<evidence type="ECO:0000256" key="3">
    <source>
        <dbReference type="ARBA" id="ARBA00012286"/>
    </source>
</evidence>
<comment type="subcellular location">
    <subcellularLocation>
        <location evidence="9">Cytoplasm</location>
    </subcellularLocation>
</comment>
<dbReference type="PANTHER" id="PTHR11587:SF2">
    <property type="entry name" value="ARGININOSUCCINATE SYNTHASE"/>
    <property type="match status" value="1"/>
</dbReference>
<dbReference type="SUPFAM" id="SSF69864">
    <property type="entry name" value="Argininosuccinate synthetase, C-terminal domain"/>
    <property type="match status" value="1"/>
</dbReference>
<dbReference type="FunFam" id="3.40.50.620:FF:000019">
    <property type="entry name" value="Argininosuccinate synthase"/>
    <property type="match status" value="1"/>
</dbReference>
<dbReference type="SUPFAM" id="SSF52402">
    <property type="entry name" value="Adenine nucleotide alpha hydrolases-like"/>
    <property type="match status" value="1"/>
</dbReference>
<evidence type="ECO:0000313" key="13">
    <source>
        <dbReference type="EMBL" id="SJK84419.1"/>
    </source>
</evidence>
<comment type="pathway">
    <text evidence="1 9">Amino-acid biosynthesis; L-arginine biosynthesis; L-arginine from L-ornithine and carbamoyl phosphate: step 2/3.</text>
</comment>
<feature type="binding site" evidence="9">
    <location>
        <position position="258"/>
    </location>
    <ligand>
        <name>L-citrulline</name>
        <dbReference type="ChEBI" id="CHEBI:57743"/>
    </ligand>
</feature>
<feature type="binding site" evidence="9">
    <location>
        <position position="123"/>
    </location>
    <ligand>
        <name>L-citrulline</name>
        <dbReference type="ChEBI" id="CHEBI:57743"/>
    </ligand>
</feature>
<dbReference type="AlphaFoldDB" id="A0A1N5TGX6"/>
<feature type="domain" description="Arginosuccinate synthase-like N-terminal" evidence="10">
    <location>
        <begin position="5"/>
        <end position="165"/>
    </location>
</feature>
<feature type="binding site" evidence="9">
    <location>
        <begin position="8"/>
        <end position="16"/>
    </location>
    <ligand>
        <name>ATP</name>
        <dbReference type="ChEBI" id="CHEBI:30616"/>
    </ligand>
</feature>
<evidence type="ECO:0000256" key="5">
    <source>
        <dbReference type="ARBA" id="ARBA00022598"/>
    </source>
</evidence>
<dbReference type="Gene3D" id="1.20.5.470">
    <property type="entry name" value="Single helix bin"/>
    <property type="match status" value="1"/>
</dbReference>
<dbReference type="STRING" id="1673428.CPM_0542"/>
<dbReference type="HAMAP" id="MF_00005">
    <property type="entry name" value="Arg_succ_synth_type1"/>
    <property type="match status" value="1"/>
</dbReference>
<protein>
    <recommendedName>
        <fullName evidence="3 9">Argininosuccinate synthase</fullName>
        <ecNumber evidence="3 9">6.3.4.5</ecNumber>
    </recommendedName>
    <alternativeName>
        <fullName evidence="9">Citrulline--aspartate ligase</fullName>
    </alternativeName>
</protein>
<dbReference type="Proteomes" id="UP000187822">
    <property type="component" value="Chromosome I"/>
</dbReference>
<feature type="binding site" evidence="9">
    <location>
        <position position="87"/>
    </location>
    <ligand>
        <name>L-citrulline</name>
        <dbReference type="ChEBI" id="CHEBI:57743"/>
    </ligand>
</feature>
<evidence type="ECO:0000313" key="14">
    <source>
        <dbReference type="Proteomes" id="UP000187822"/>
    </source>
</evidence>
<feature type="binding site" evidence="9">
    <location>
        <position position="127"/>
    </location>
    <ligand>
        <name>L-citrulline</name>
        <dbReference type="ChEBI" id="CHEBI:57743"/>
    </ligand>
</feature>
<dbReference type="Pfam" id="PF00764">
    <property type="entry name" value="Arginosuc_synth"/>
    <property type="match status" value="1"/>
</dbReference>
<feature type="binding site" evidence="9">
    <location>
        <position position="124"/>
    </location>
    <ligand>
        <name>L-aspartate</name>
        <dbReference type="ChEBI" id="CHEBI:29991"/>
    </ligand>
</feature>
<dbReference type="NCBIfam" id="TIGR00032">
    <property type="entry name" value="argG"/>
    <property type="match status" value="1"/>
</dbReference>
<evidence type="ECO:0000256" key="1">
    <source>
        <dbReference type="ARBA" id="ARBA00004967"/>
    </source>
</evidence>
<dbReference type="InterPro" id="IPR048268">
    <property type="entry name" value="Arginosuc_syn_C"/>
</dbReference>
<feature type="domain" description="Arginosuccinate synthase C-terminal" evidence="11">
    <location>
        <begin position="172"/>
        <end position="386"/>
    </location>
</feature>
<dbReference type="PROSITE" id="PS00565">
    <property type="entry name" value="ARGININOSUCCIN_SYN_2"/>
    <property type="match status" value="1"/>
</dbReference>
<dbReference type="UniPathway" id="UPA00068">
    <property type="reaction ID" value="UER00113"/>
</dbReference>
<dbReference type="InterPro" id="IPR048267">
    <property type="entry name" value="Arginosuc_syn_N"/>
</dbReference>
<reference evidence="14" key="3">
    <citation type="submission" date="2016-06" db="EMBL/GenBank/DDBJ databases">
        <authorList>
            <person name="Toshchakov V.S."/>
        </authorList>
    </citation>
    <scope>NUCLEOTIDE SEQUENCE [LARGE SCALE GENOMIC DNA]</scope>
    <source>
        <strain>PM4 (JCM 30641</strain>
        <strain evidence="14">\VKM B-2940)</strain>
    </source>
</reference>
<evidence type="ECO:0000256" key="4">
    <source>
        <dbReference type="ARBA" id="ARBA00022571"/>
    </source>
</evidence>
<evidence type="ECO:0000256" key="7">
    <source>
        <dbReference type="ARBA" id="ARBA00022741"/>
    </source>
</evidence>
<evidence type="ECO:0000259" key="10">
    <source>
        <dbReference type="Pfam" id="PF00764"/>
    </source>
</evidence>
<evidence type="ECO:0000256" key="9">
    <source>
        <dbReference type="HAMAP-Rule" id="MF_00005"/>
    </source>
</evidence>
<name>A0A1N5TGX6_9ARCH</name>
<dbReference type="KEGG" id="cdiv:CPM_0542"/>
<comment type="similarity">
    <text evidence="9">Belongs to the argininosuccinate synthase family. Type 1 subfamily.</text>
</comment>
<feature type="binding site" evidence="9">
    <location>
        <position position="173"/>
    </location>
    <ligand>
        <name>L-citrulline</name>
        <dbReference type="ChEBI" id="CHEBI:57743"/>
    </ligand>
</feature>
<dbReference type="EMBL" id="LT719092">
    <property type="protein sequence ID" value="SJK84419.1"/>
    <property type="molecule type" value="Genomic_DNA"/>
</dbReference>
<dbReference type="OrthoDB" id="5877at2157"/>
<evidence type="ECO:0000256" key="2">
    <source>
        <dbReference type="ARBA" id="ARBA00011881"/>
    </source>
</evidence>
<keyword evidence="4 9" id="KW-0055">Arginine biosynthesis</keyword>
<evidence type="ECO:0000259" key="11">
    <source>
        <dbReference type="Pfam" id="PF20979"/>
    </source>
</evidence>
<feature type="binding site" evidence="9">
    <location>
        <position position="270"/>
    </location>
    <ligand>
        <name>L-citrulline</name>
        <dbReference type="ChEBI" id="CHEBI:57743"/>
    </ligand>
</feature>
<dbReference type="InterPro" id="IPR018223">
    <property type="entry name" value="Arginosuc_synth_CS"/>
</dbReference>
<dbReference type="EC" id="6.3.4.5" evidence="3 9"/>
<dbReference type="GeneID" id="41587864"/>
<dbReference type="InterPro" id="IPR023434">
    <property type="entry name" value="Arginosuc_synth_type_1_subfam"/>
</dbReference>
<accession>A0A1N5TGX6</accession>
<feature type="binding site" evidence="9">
    <location>
        <position position="119"/>
    </location>
    <ligand>
        <name>L-aspartate</name>
        <dbReference type="ChEBI" id="CHEBI:29991"/>
    </ligand>
</feature>
<dbReference type="CDD" id="cd01999">
    <property type="entry name" value="ASS"/>
    <property type="match status" value="1"/>
</dbReference>
<dbReference type="PROSITE" id="PS00564">
    <property type="entry name" value="ARGININOSUCCIN_SYN_1"/>
    <property type="match status" value="1"/>
</dbReference>